<dbReference type="EMBL" id="VUJU01000372">
    <property type="protein sequence ID" value="KAF0770891.1"/>
    <property type="molecule type" value="Genomic_DNA"/>
</dbReference>
<evidence type="ECO:0000313" key="2">
    <source>
        <dbReference type="EMBL" id="KAF0770891.1"/>
    </source>
</evidence>
<comment type="caution">
    <text evidence="2">The sequence shown here is derived from an EMBL/GenBank/DDBJ whole genome shotgun (WGS) entry which is preliminary data.</text>
</comment>
<reference evidence="2 3" key="1">
    <citation type="submission" date="2019-08" db="EMBL/GenBank/DDBJ databases">
        <title>Whole genome of Aphis craccivora.</title>
        <authorList>
            <person name="Voronova N.V."/>
            <person name="Shulinski R.S."/>
            <person name="Bandarenka Y.V."/>
            <person name="Zhorov D.G."/>
            <person name="Warner D."/>
        </authorList>
    </citation>
    <scope>NUCLEOTIDE SEQUENCE [LARGE SCALE GENOMIC DNA]</scope>
    <source>
        <strain evidence="2">180601</strain>
        <tissue evidence="2">Whole Body</tissue>
    </source>
</reference>
<protein>
    <submittedName>
        <fullName evidence="2">Reverse transcriptase domain-containing protein</fullName>
    </submittedName>
</protein>
<sequence length="142" mass="16544">MTELLIKYNITCIKSLTNLAQNHVLIDNLYKYIFISTMQNVVKAFYKRLHSNTHNYCKLLISELSVPDIPGDPRRCLKLTRCQYPNGSFMKKTHNTLIFIIPFFRPTHLVGFTLFVALLYDTQSYFRVTCPTSKVLAFLVEN</sequence>
<keyword evidence="2" id="KW-0808">Transferase</keyword>
<keyword evidence="1" id="KW-0812">Transmembrane</keyword>
<keyword evidence="3" id="KW-1185">Reference proteome</keyword>
<organism evidence="2 3">
    <name type="scientific">Aphis craccivora</name>
    <name type="common">Cowpea aphid</name>
    <dbReference type="NCBI Taxonomy" id="307492"/>
    <lineage>
        <taxon>Eukaryota</taxon>
        <taxon>Metazoa</taxon>
        <taxon>Ecdysozoa</taxon>
        <taxon>Arthropoda</taxon>
        <taxon>Hexapoda</taxon>
        <taxon>Insecta</taxon>
        <taxon>Pterygota</taxon>
        <taxon>Neoptera</taxon>
        <taxon>Paraneoptera</taxon>
        <taxon>Hemiptera</taxon>
        <taxon>Sternorrhyncha</taxon>
        <taxon>Aphidomorpha</taxon>
        <taxon>Aphidoidea</taxon>
        <taxon>Aphididae</taxon>
        <taxon>Aphidini</taxon>
        <taxon>Aphis</taxon>
        <taxon>Aphis</taxon>
    </lineage>
</organism>
<dbReference type="AlphaFoldDB" id="A0A6G0ZJT8"/>
<feature type="transmembrane region" description="Helical" evidence="1">
    <location>
        <begin position="97"/>
        <end position="120"/>
    </location>
</feature>
<accession>A0A6G0ZJT8</accession>
<dbReference type="Proteomes" id="UP000478052">
    <property type="component" value="Unassembled WGS sequence"/>
</dbReference>
<evidence type="ECO:0000256" key="1">
    <source>
        <dbReference type="SAM" id="Phobius"/>
    </source>
</evidence>
<evidence type="ECO:0000313" key="3">
    <source>
        <dbReference type="Proteomes" id="UP000478052"/>
    </source>
</evidence>
<keyword evidence="1" id="KW-0472">Membrane</keyword>
<dbReference type="GO" id="GO:0003964">
    <property type="term" value="F:RNA-directed DNA polymerase activity"/>
    <property type="evidence" value="ECO:0007669"/>
    <property type="project" value="UniProtKB-KW"/>
</dbReference>
<keyword evidence="2" id="KW-0695">RNA-directed DNA polymerase</keyword>
<dbReference type="OrthoDB" id="10050074at2759"/>
<name>A0A6G0ZJT8_APHCR</name>
<keyword evidence="1" id="KW-1133">Transmembrane helix</keyword>
<gene>
    <name evidence="2" type="ORF">FWK35_00007770</name>
</gene>
<proteinExistence type="predicted"/>
<keyword evidence="2" id="KW-0548">Nucleotidyltransferase</keyword>